<proteinExistence type="predicted"/>
<comment type="caution">
    <text evidence="2">The sequence shown here is derived from an EMBL/GenBank/DDBJ whole genome shotgun (WGS) entry which is preliminary data.</text>
</comment>
<evidence type="ECO:0000256" key="1">
    <source>
        <dbReference type="SAM" id="MobiDB-lite"/>
    </source>
</evidence>
<dbReference type="EMBL" id="JAWXYG010000016">
    <property type="protein sequence ID" value="KAK4253241.1"/>
    <property type="molecule type" value="Genomic_DNA"/>
</dbReference>
<feature type="region of interest" description="Disordered" evidence="1">
    <location>
        <begin position="1"/>
        <end position="20"/>
    </location>
</feature>
<dbReference type="AlphaFoldDB" id="A0AAE1MB74"/>
<gene>
    <name evidence="2" type="ORF">QN277_010568</name>
</gene>
<organism evidence="2 3">
    <name type="scientific">Acacia crassicarpa</name>
    <name type="common">northern wattle</name>
    <dbReference type="NCBI Taxonomy" id="499986"/>
    <lineage>
        <taxon>Eukaryota</taxon>
        <taxon>Viridiplantae</taxon>
        <taxon>Streptophyta</taxon>
        <taxon>Embryophyta</taxon>
        <taxon>Tracheophyta</taxon>
        <taxon>Spermatophyta</taxon>
        <taxon>Magnoliopsida</taxon>
        <taxon>eudicotyledons</taxon>
        <taxon>Gunneridae</taxon>
        <taxon>Pentapetalae</taxon>
        <taxon>rosids</taxon>
        <taxon>fabids</taxon>
        <taxon>Fabales</taxon>
        <taxon>Fabaceae</taxon>
        <taxon>Caesalpinioideae</taxon>
        <taxon>mimosoid clade</taxon>
        <taxon>Acacieae</taxon>
        <taxon>Acacia</taxon>
    </lineage>
</organism>
<feature type="compositionally biased region" description="Polar residues" evidence="1">
    <location>
        <begin position="1"/>
        <end position="10"/>
    </location>
</feature>
<keyword evidence="3" id="KW-1185">Reference proteome</keyword>
<protein>
    <submittedName>
        <fullName evidence="2">Uncharacterized protein</fullName>
    </submittedName>
</protein>
<sequence length="127" mass="14379">MRRSVSSQSHPDPVAPKFLLSKSPYFPRKYKPWTCPINPIHELEPGYQPKEMNSTRALSGSRPIACLSADFTNSISSSIMHVPSKRQKQGKSATDGLDRDWGCRMNWGWRIEEAHIQPETLVSEIAL</sequence>
<evidence type="ECO:0000313" key="2">
    <source>
        <dbReference type="EMBL" id="KAK4253241.1"/>
    </source>
</evidence>
<name>A0AAE1MB74_9FABA</name>
<dbReference type="Proteomes" id="UP001293593">
    <property type="component" value="Unassembled WGS sequence"/>
</dbReference>
<accession>A0AAE1MB74</accession>
<evidence type="ECO:0000313" key="3">
    <source>
        <dbReference type="Proteomes" id="UP001293593"/>
    </source>
</evidence>
<reference evidence="2" key="1">
    <citation type="submission" date="2023-10" db="EMBL/GenBank/DDBJ databases">
        <title>Chromosome-level genome of the transformable northern wattle, Acacia crassicarpa.</title>
        <authorList>
            <person name="Massaro I."/>
            <person name="Sinha N.R."/>
            <person name="Poethig S."/>
            <person name="Leichty A.R."/>
        </authorList>
    </citation>
    <scope>NUCLEOTIDE SEQUENCE</scope>
    <source>
        <strain evidence="2">Acra3RX</strain>
        <tissue evidence="2">Leaf</tissue>
    </source>
</reference>